<evidence type="ECO:0000256" key="6">
    <source>
        <dbReference type="ARBA" id="ARBA00022741"/>
    </source>
</evidence>
<evidence type="ECO:0000256" key="7">
    <source>
        <dbReference type="ARBA" id="ARBA00022840"/>
    </source>
</evidence>
<accession>A0A0H3M0H8</accession>
<dbReference type="PROSITE" id="PS50861">
    <property type="entry name" value="AA_TRNA_LIGASE_II_GLYAB"/>
    <property type="match status" value="1"/>
</dbReference>
<dbReference type="InterPro" id="IPR006194">
    <property type="entry name" value="Gly-tRNA-synth_heterodimer"/>
</dbReference>
<evidence type="ECO:0000313" key="13">
    <source>
        <dbReference type="EMBL" id="CAI27451.1"/>
    </source>
</evidence>
<dbReference type="AlphaFoldDB" id="A0A0H3M0H8"/>
<dbReference type="InterPro" id="IPR015944">
    <property type="entry name" value="Gly-tRNA-synth_bsu"/>
</dbReference>
<proteinExistence type="inferred from homology"/>
<evidence type="ECO:0000256" key="5">
    <source>
        <dbReference type="ARBA" id="ARBA00022598"/>
    </source>
</evidence>
<dbReference type="GO" id="GO:0006420">
    <property type="term" value="P:arginyl-tRNA aminoacylation"/>
    <property type="evidence" value="ECO:0007669"/>
    <property type="project" value="InterPro"/>
</dbReference>
<dbReference type="GO" id="GO:0004814">
    <property type="term" value="F:arginine-tRNA ligase activity"/>
    <property type="evidence" value="ECO:0007669"/>
    <property type="project" value="InterPro"/>
</dbReference>
<feature type="domain" description="DALR anticodon binding" evidence="12">
    <location>
        <begin position="595"/>
        <end position="692"/>
    </location>
</feature>
<evidence type="ECO:0000256" key="1">
    <source>
        <dbReference type="ARBA" id="ARBA00004496"/>
    </source>
</evidence>
<evidence type="ECO:0000313" key="14">
    <source>
        <dbReference type="Proteomes" id="UP000001021"/>
    </source>
</evidence>
<comment type="subunit">
    <text evidence="3 11">Tetramer of two alpha and two beta subunits.</text>
</comment>
<dbReference type="GO" id="GO:0005524">
    <property type="term" value="F:ATP binding"/>
    <property type="evidence" value="ECO:0007669"/>
    <property type="project" value="UniProtKB-UniRule"/>
</dbReference>
<evidence type="ECO:0000256" key="3">
    <source>
        <dbReference type="ARBA" id="ARBA00011209"/>
    </source>
</evidence>
<keyword evidence="5 11" id="KW-0436">Ligase</keyword>
<keyword evidence="6 11" id="KW-0547">Nucleotide-binding</keyword>
<dbReference type="EMBL" id="CR925678">
    <property type="protein sequence ID" value="CAI27451.1"/>
    <property type="molecule type" value="Genomic_DNA"/>
</dbReference>
<organism evidence="13 14">
    <name type="scientific">Ehrlichia ruminantium (strain Welgevonden)</name>
    <dbReference type="NCBI Taxonomy" id="254945"/>
    <lineage>
        <taxon>Bacteria</taxon>
        <taxon>Pseudomonadati</taxon>
        <taxon>Pseudomonadota</taxon>
        <taxon>Alphaproteobacteria</taxon>
        <taxon>Rickettsiales</taxon>
        <taxon>Anaplasmataceae</taxon>
        <taxon>Ehrlichia</taxon>
    </lineage>
</organism>
<comment type="similarity">
    <text evidence="2 11">Belongs to the class-II aminoacyl-tRNA synthetase family.</text>
</comment>
<evidence type="ECO:0000256" key="9">
    <source>
        <dbReference type="ARBA" id="ARBA00023146"/>
    </source>
</evidence>
<dbReference type="SUPFAM" id="SSF109604">
    <property type="entry name" value="HD-domain/PDEase-like"/>
    <property type="match status" value="1"/>
</dbReference>
<evidence type="ECO:0000256" key="8">
    <source>
        <dbReference type="ARBA" id="ARBA00022917"/>
    </source>
</evidence>
<reference evidence="13 14" key="1">
    <citation type="journal article" date="2006" name="J. Bacteriol.">
        <title>Comparative genomic analysis of three strains of Ehrlichia ruminantium reveals an active process of genome size plasticity.</title>
        <authorList>
            <person name="Frutos R."/>
            <person name="Viari A."/>
            <person name="Ferraz C."/>
            <person name="Morgat A."/>
            <person name="Eychenie S."/>
            <person name="Kandassami Y."/>
            <person name="Chantal I."/>
            <person name="Bensaid A."/>
            <person name="Coissac E."/>
            <person name="Vachiery N."/>
            <person name="Demaille J."/>
            <person name="Martinez D."/>
        </authorList>
    </citation>
    <scope>NUCLEOTIDE SEQUENCE [LARGE SCALE GENOMIC DNA]</scope>
    <source>
        <strain evidence="13 14">Welgevonden</strain>
    </source>
</reference>
<dbReference type="PRINTS" id="PR01045">
    <property type="entry name" value="TRNASYNTHGB"/>
</dbReference>
<protein>
    <recommendedName>
        <fullName evidence="11">Glycine--tRNA ligase beta subunit</fullName>
        <ecNumber evidence="11">6.1.1.14</ecNumber>
    </recommendedName>
    <alternativeName>
        <fullName evidence="11">Glycyl-tRNA synthetase beta subunit</fullName>
        <shortName evidence="11">GlyRS</shortName>
    </alternativeName>
</protein>
<keyword evidence="9 11" id="KW-0030">Aminoacyl-tRNA synthetase</keyword>
<sequence length="710" mass="81622">MSLSKWNNMPLELLFECLSEEVPAEMQSSAYFYVDSYIKKELNKNNISFSSVKVFVTSNRISVCVSDIINNSLKNAQRVKGPRVSSDKSAVDGFLKKVGKNFNDLIICKVGNDDFYYADISNKNETLIETVLSSIIENMLHNFPWNKKMRWGNGKTYWIRPILNLLCILDGKVLPVKFADIEANNKSRGNKYTHKEFFEVKNFDSYVSQLQNSNVILCQEERLNFIFNQIRNLTEANNLVCENNIKLINELNGILEYPLVIMGHVDKQFSELPKELILSVMHNYQKYLAVFTSDKITNFITISSISNDSILQGHNNVLNARLVDASFLIKKDKEYSIDYYIEKLKHIVFHAKLGSIFEKVNRIVALSKYISMWIPHSSLIKVERAAELSKFDLATLAVKEFPELQGIMGGYYASHFGEIPEISESIVSYYEPTNSSKKTPSSPIAITLSISDKLDTLVGMVVAGEQVTGSRDPFSMRRMAISIIRVIIENNINIPIRLLIEKSVSLYSNRLVEGKTIRKIKDVISRTNKKKSIVSYVLEFCSNRFKIMLKDYGIREDVIRAVLDNDKKFNNLLMIKKEAIVLNSYIDTENGKEIIKAYKRLHNIISKDNVINSIIKCNKKLFSTNEEINLCKETIYQKGNIKKLLKNKKFNESLDNLYNLSCYVNNFMDNIKVNDVTNKALYKNRLSLIKTTFYIFNLVTDFNKIKNTHK</sequence>
<comment type="catalytic activity">
    <reaction evidence="10 11">
        <text>tRNA(Gly) + glycine + ATP = glycyl-tRNA(Gly) + AMP + diphosphate</text>
        <dbReference type="Rhea" id="RHEA:16013"/>
        <dbReference type="Rhea" id="RHEA-COMP:9664"/>
        <dbReference type="Rhea" id="RHEA-COMP:9683"/>
        <dbReference type="ChEBI" id="CHEBI:30616"/>
        <dbReference type="ChEBI" id="CHEBI:33019"/>
        <dbReference type="ChEBI" id="CHEBI:57305"/>
        <dbReference type="ChEBI" id="CHEBI:78442"/>
        <dbReference type="ChEBI" id="CHEBI:78522"/>
        <dbReference type="ChEBI" id="CHEBI:456215"/>
        <dbReference type="EC" id="6.1.1.14"/>
    </reaction>
</comment>
<keyword evidence="8 11" id="KW-0648">Protein biosynthesis</keyword>
<gene>
    <name evidence="11 13" type="primary">glyS</name>
    <name evidence="13" type="ordered locus">ERWE_CDS_09570</name>
</gene>
<dbReference type="InterPro" id="IPR008909">
    <property type="entry name" value="DALR_anticod-bd"/>
</dbReference>
<dbReference type="GO" id="GO:0005829">
    <property type="term" value="C:cytosol"/>
    <property type="evidence" value="ECO:0007669"/>
    <property type="project" value="TreeGrafter"/>
</dbReference>
<dbReference type="EC" id="6.1.1.14" evidence="11"/>
<dbReference type="GO" id="GO:0004820">
    <property type="term" value="F:glycine-tRNA ligase activity"/>
    <property type="evidence" value="ECO:0007669"/>
    <property type="project" value="UniProtKB-UniRule"/>
</dbReference>
<dbReference type="eggNOG" id="COG0751">
    <property type="taxonomic scope" value="Bacteria"/>
</dbReference>
<evidence type="ECO:0000256" key="2">
    <source>
        <dbReference type="ARBA" id="ARBA00008226"/>
    </source>
</evidence>
<dbReference type="HOGENOM" id="CLU_007220_2_1_5"/>
<dbReference type="PANTHER" id="PTHR30075">
    <property type="entry name" value="GLYCYL-TRNA SYNTHETASE"/>
    <property type="match status" value="1"/>
</dbReference>
<dbReference type="GO" id="GO:0006426">
    <property type="term" value="P:glycyl-tRNA aminoacylation"/>
    <property type="evidence" value="ECO:0007669"/>
    <property type="project" value="UniProtKB-UniRule"/>
</dbReference>
<comment type="subcellular location">
    <subcellularLocation>
        <location evidence="1 11">Cytoplasm</location>
    </subcellularLocation>
</comment>
<keyword evidence="4 11" id="KW-0963">Cytoplasm</keyword>
<dbReference type="HAMAP" id="MF_00255">
    <property type="entry name" value="Gly_tRNA_synth_beta"/>
    <property type="match status" value="1"/>
</dbReference>
<evidence type="ECO:0000256" key="11">
    <source>
        <dbReference type="HAMAP-Rule" id="MF_00255"/>
    </source>
</evidence>
<keyword evidence="14" id="KW-1185">Reference proteome</keyword>
<dbReference type="Pfam" id="PF02092">
    <property type="entry name" value="tRNA_synt_2f"/>
    <property type="match status" value="1"/>
</dbReference>
<evidence type="ECO:0000259" key="12">
    <source>
        <dbReference type="Pfam" id="PF05746"/>
    </source>
</evidence>
<evidence type="ECO:0000256" key="4">
    <source>
        <dbReference type="ARBA" id="ARBA00022490"/>
    </source>
</evidence>
<name>A0A0H3M0H8_EHRRW</name>
<dbReference type="Pfam" id="PF05746">
    <property type="entry name" value="DALR_1"/>
    <property type="match status" value="1"/>
</dbReference>
<dbReference type="KEGG" id="erw:ERWE_CDS_09570"/>
<dbReference type="NCBIfam" id="TIGR00211">
    <property type="entry name" value="glyS"/>
    <property type="match status" value="1"/>
</dbReference>
<dbReference type="Proteomes" id="UP000001021">
    <property type="component" value="Chromosome"/>
</dbReference>
<keyword evidence="7 11" id="KW-0067">ATP-binding</keyword>
<dbReference type="PANTHER" id="PTHR30075:SF2">
    <property type="entry name" value="GLYCINE--TRNA LIGASE, CHLOROPLASTIC_MITOCHONDRIAL 2"/>
    <property type="match status" value="1"/>
</dbReference>
<evidence type="ECO:0000256" key="10">
    <source>
        <dbReference type="ARBA" id="ARBA00047937"/>
    </source>
</evidence>